<dbReference type="SUPFAM" id="SSF103039">
    <property type="entry name" value="CheC-like"/>
    <property type="match status" value="1"/>
</dbReference>
<dbReference type="SUPFAM" id="SSF101801">
    <property type="entry name" value="Surface presentation of antigens (SPOA)"/>
    <property type="match status" value="1"/>
</dbReference>
<dbReference type="PANTHER" id="PTHR30034:SF3">
    <property type="entry name" value="FLAGELLAR MOTOR SWITCH PROTEIN FLIM"/>
    <property type="match status" value="1"/>
</dbReference>
<name>A0A3B0XMS3_9ZZZZ</name>
<dbReference type="Pfam" id="PF01052">
    <property type="entry name" value="FliMN_C"/>
    <property type="match status" value="1"/>
</dbReference>
<evidence type="ECO:0000259" key="11">
    <source>
        <dbReference type="Pfam" id="PF01052"/>
    </source>
</evidence>
<evidence type="ECO:0000313" key="12">
    <source>
        <dbReference type="EMBL" id="VAW64497.1"/>
    </source>
</evidence>
<evidence type="ECO:0000256" key="6">
    <source>
        <dbReference type="ARBA" id="ARBA00022500"/>
    </source>
</evidence>
<dbReference type="PANTHER" id="PTHR30034">
    <property type="entry name" value="FLAGELLAR MOTOR SWITCH PROTEIN FLIM"/>
    <property type="match status" value="1"/>
</dbReference>
<dbReference type="EMBL" id="UOFI01000056">
    <property type="protein sequence ID" value="VAW64497.1"/>
    <property type="molecule type" value="Genomic_DNA"/>
</dbReference>
<keyword evidence="5" id="KW-1003">Cell membrane</keyword>
<dbReference type="InterPro" id="IPR001689">
    <property type="entry name" value="Flag_FliM"/>
</dbReference>
<comment type="subcellular location">
    <subcellularLocation>
        <location evidence="1">Bacterial flagellum basal body</location>
    </subcellularLocation>
    <subcellularLocation>
        <location evidence="2">Cell inner membrane</location>
        <topology evidence="2">Peripheral membrane protein</topology>
    </subcellularLocation>
</comment>
<dbReference type="GO" id="GO:0005886">
    <property type="term" value="C:plasma membrane"/>
    <property type="evidence" value="ECO:0007669"/>
    <property type="project" value="UniProtKB-SubCell"/>
</dbReference>
<evidence type="ECO:0000256" key="2">
    <source>
        <dbReference type="ARBA" id="ARBA00004417"/>
    </source>
</evidence>
<dbReference type="InterPro" id="IPR036429">
    <property type="entry name" value="SpoA-like_sf"/>
</dbReference>
<dbReference type="GO" id="GO:0003774">
    <property type="term" value="F:cytoskeletal motor activity"/>
    <property type="evidence" value="ECO:0007669"/>
    <property type="project" value="InterPro"/>
</dbReference>
<evidence type="ECO:0000256" key="8">
    <source>
        <dbReference type="ARBA" id="ARBA00022779"/>
    </source>
</evidence>
<evidence type="ECO:0000256" key="9">
    <source>
        <dbReference type="ARBA" id="ARBA00023136"/>
    </source>
</evidence>
<feature type="domain" description="Flagellar motor switch protein FliN-like C-terminal" evidence="11">
    <location>
        <begin position="254"/>
        <end position="322"/>
    </location>
</feature>
<evidence type="ECO:0000256" key="7">
    <source>
        <dbReference type="ARBA" id="ARBA00022519"/>
    </source>
</evidence>
<dbReference type="InterPro" id="IPR001543">
    <property type="entry name" value="FliN-like_C"/>
</dbReference>
<keyword evidence="8" id="KW-0283">Flagellar rotation</keyword>
<dbReference type="GO" id="GO:0009425">
    <property type="term" value="C:bacterial-type flagellum basal body"/>
    <property type="evidence" value="ECO:0007669"/>
    <property type="project" value="UniProtKB-SubCell"/>
</dbReference>
<proteinExistence type="inferred from homology"/>
<dbReference type="PIRSF" id="PIRSF002888">
    <property type="entry name" value="FliM"/>
    <property type="match status" value="1"/>
</dbReference>
<evidence type="ECO:0000256" key="1">
    <source>
        <dbReference type="ARBA" id="ARBA00004117"/>
    </source>
</evidence>
<evidence type="ECO:0000256" key="3">
    <source>
        <dbReference type="ARBA" id="ARBA00011049"/>
    </source>
</evidence>
<evidence type="ECO:0000256" key="5">
    <source>
        <dbReference type="ARBA" id="ARBA00022475"/>
    </source>
</evidence>
<reference evidence="12" key="1">
    <citation type="submission" date="2018-06" db="EMBL/GenBank/DDBJ databases">
        <authorList>
            <person name="Zhirakovskaya E."/>
        </authorList>
    </citation>
    <scope>NUCLEOTIDE SEQUENCE</scope>
</reference>
<comment type="similarity">
    <text evidence="3">Belongs to the FliM family.</text>
</comment>
<keyword evidence="9" id="KW-0472">Membrane</keyword>
<dbReference type="GO" id="GO:0071978">
    <property type="term" value="P:bacterial-type flagellum-dependent swarming motility"/>
    <property type="evidence" value="ECO:0007669"/>
    <property type="project" value="TreeGrafter"/>
</dbReference>
<keyword evidence="12" id="KW-0969">Cilium</keyword>
<dbReference type="Pfam" id="PF02154">
    <property type="entry name" value="FliM"/>
    <property type="match status" value="1"/>
</dbReference>
<gene>
    <name evidence="12" type="ORF">MNBD_GAMMA09-910</name>
</gene>
<dbReference type="GO" id="GO:0050918">
    <property type="term" value="P:positive chemotaxis"/>
    <property type="evidence" value="ECO:0007669"/>
    <property type="project" value="TreeGrafter"/>
</dbReference>
<evidence type="ECO:0000256" key="10">
    <source>
        <dbReference type="ARBA" id="ARBA00023143"/>
    </source>
</evidence>
<protein>
    <recommendedName>
        <fullName evidence="4">Flagellar motor switch protein FliM</fullName>
    </recommendedName>
</protein>
<keyword evidence="12" id="KW-0966">Cell projection</keyword>
<dbReference type="NCBIfam" id="TIGR01397">
    <property type="entry name" value="fliM_switch"/>
    <property type="match status" value="1"/>
</dbReference>
<dbReference type="InterPro" id="IPR028976">
    <property type="entry name" value="CheC-like_sf"/>
</dbReference>
<dbReference type="CDD" id="cd17908">
    <property type="entry name" value="FliM"/>
    <property type="match status" value="1"/>
</dbReference>
<evidence type="ECO:0000256" key="4">
    <source>
        <dbReference type="ARBA" id="ARBA00021898"/>
    </source>
</evidence>
<dbReference type="PRINTS" id="PR00955">
    <property type="entry name" value="FLGMOTORFLIM"/>
</dbReference>
<accession>A0A3B0XMS3</accession>
<keyword evidence="10" id="KW-0975">Bacterial flagellum</keyword>
<dbReference type="Gene3D" id="3.40.1550.10">
    <property type="entry name" value="CheC-like"/>
    <property type="match status" value="1"/>
</dbReference>
<keyword evidence="6" id="KW-0145">Chemotaxis</keyword>
<sequence>MATADVLSQDEIDALLHGVDDGDVETDSDEDLNDGTARSFDFNSQERIVRGRLPTLEMINERFARNFRVSMFNLLRRQAEIAVGGVQMMKFAEYVHSLYVPTSLNMIKVEPLKGTALFVIDPKLVFIVVDNFFGGEGRFYNKIEGREFTPTEQRVISMLLEQIFKDLQNAWKPVKPLEFEYQSSEVNPHLANIVSPTEVVVVSTFRVDLEGGGGDLHVTFPYSMVEPIRDLLDAGVQSDMSEVDDRWRLSLRDEIFESKVEVRSQMAEIEINLSDINNLKVGDVIPFDMPDKVVLEAEEIPLFRGTLGVSRGNAAIKVIERVTRPELNYLSDTSE</sequence>
<dbReference type="AlphaFoldDB" id="A0A3B0XMS3"/>
<keyword evidence="12" id="KW-0282">Flagellum</keyword>
<dbReference type="Gene3D" id="2.30.330.10">
    <property type="entry name" value="SpoA-like"/>
    <property type="match status" value="1"/>
</dbReference>
<organism evidence="12">
    <name type="scientific">hydrothermal vent metagenome</name>
    <dbReference type="NCBI Taxonomy" id="652676"/>
    <lineage>
        <taxon>unclassified sequences</taxon>
        <taxon>metagenomes</taxon>
        <taxon>ecological metagenomes</taxon>
    </lineage>
</organism>
<keyword evidence="7" id="KW-0997">Cell inner membrane</keyword>